<dbReference type="Gene3D" id="3.60.21.10">
    <property type="match status" value="1"/>
</dbReference>
<evidence type="ECO:0000313" key="8">
    <source>
        <dbReference type="Proteomes" id="UP000217784"/>
    </source>
</evidence>
<dbReference type="EMBL" id="LMVM01000040">
    <property type="protein sequence ID" value="PAV03057.1"/>
    <property type="molecule type" value="Genomic_DNA"/>
</dbReference>
<evidence type="ECO:0000256" key="4">
    <source>
        <dbReference type="ARBA" id="ARBA00023136"/>
    </source>
</evidence>
<dbReference type="InterPro" id="IPR043461">
    <property type="entry name" value="LpxH-like"/>
</dbReference>
<evidence type="ECO:0000313" key="7">
    <source>
        <dbReference type="EMBL" id="PAV03057.1"/>
    </source>
</evidence>
<evidence type="ECO:0000256" key="5">
    <source>
        <dbReference type="ARBA" id="ARBA00023211"/>
    </source>
</evidence>
<dbReference type="PANTHER" id="PTHR34990">
    <property type="entry name" value="UDP-2,3-DIACYLGLUCOSAMINE HYDROLASE-RELATED"/>
    <property type="match status" value="1"/>
</dbReference>
<dbReference type="InterPro" id="IPR029052">
    <property type="entry name" value="Metallo-depent_PP-like"/>
</dbReference>
<evidence type="ECO:0000256" key="1">
    <source>
        <dbReference type="ARBA" id="ARBA00022475"/>
    </source>
</evidence>
<reference evidence="7 8" key="1">
    <citation type="journal article" date="2017" name="BMC Genomics">
        <title>Genomic analysis of methanogenic archaea reveals a shift towards energy conservation.</title>
        <authorList>
            <person name="Gilmore S.P."/>
            <person name="Henske J.K."/>
            <person name="Sexton J.A."/>
            <person name="Solomon K.V."/>
            <person name="Seppala S."/>
            <person name="Yoo J.I."/>
            <person name="Huyett L.M."/>
            <person name="Pressman A."/>
            <person name="Cogan J.Z."/>
            <person name="Kivenson V."/>
            <person name="Peng X."/>
            <person name="Tan Y."/>
            <person name="Valentine D.L."/>
            <person name="O'Malley M.A."/>
        </authorList>
    </citation>
    <scope>NUCLEOTIDE SEQUENCE [LARGE SCALE GENOMIC DNA]</scope>
    <source>
        <strain evidence="7 8">M.o.H.</strain>
    </source>
</reference>
<name>A0A2A2H0Y8_METBR</name>
<keyword evidence="1" id="KW-1003">Cell membrane</keyword>
<sequence>MNSKEIVKPVLNVKINIPLSDKVEDPSIIDPTGKLNIVFSENLDMNTVSDGIKLYKVESNGKEIEEDIVISSDENSPPVLCISKSDNADFTEGEEYKLHITDELKSVSGTSLEEEFTNYFAVDYSFNLDSKGISDLNNQRTLILCISDLHMGANDSYAEINRNREALVKFLDQVRTSPNVKELVIAGDFIDEWFIPMNMDTFNGKTQRDFVKAVAVNNKPVIDAFNCIITDGKIKVTYVPGNHDLLINSEDIQSIMPGIHEARDVKGLGAYTPVDFPEIVIEHGHRYNFYCAPDFSNRSITKTDSILPPGYIFTRMATSSVIQGRPKRDDPLPVVSKNELGEVQYLYFLYWNVWKDLITDFPVKEGLDENVINTNIDGFTGFYSISDVLPYQDPDNGYIDVKLHNGVIEGWDERQTNNLVPVKIPTAEAVLKGDLASHLDDQSAVQYFNNPDSDKRIVVFGHSHEARVITSFNEKQEKNVYINSGTWIDKNECTMTFAVIIPPKSEDSVPAYAGLYQYSQSGDIKKLGSEVLTNLK</sequence>
<dbReference type="GO" id="GO:0009245">
    <property type="term" value="P:lipid A biosynthetic process"/>
    <property type="evidence" value="ECO:0007669"/>
    <property type="project" value="TreeGrafter"/>
</dbReference>
<dbReference type="Pfam" id="PF00149">
    <property type="entry name" value="Metallophos"/>
    <property type="match status" value="1"/>
</dbReference>
<dbReference type="GO" id="GO:0016020">
    <property type="term" value="C:membrane"/>
    <property type="evidence" value="ECO:0007669"/>
    <property type="project" value="GOC"/>
</dbReference>
<feature type="domain" description="Calcineurin-like phosphoesterase" evidence="6">
    <location>
        <begin position="143"/>
        <end position="290"/>
    </location>
</feature>
<evidence type="ECO:0000259" key="6">
    <source>
        <dbReference type="Pfam" id="PF00149"/>
    </source>
</evidence>
<keyword evidence="3" id="KW-0479">Metal-binding</keyword>
<organism evidence="7 8">
    <name type="scientific">Methanobacterium bryantii</name>
    <dbReference type="NCBI Taxonomy" id="2161"/>
    <lineage>
        <taxon>Archaea</taxon>
        <taxon>Methanobacteriati</taxon>
        <taxon>Methanobacteriota</taxon>
        <taxon>Methanomada group</taxon>
        <taxon>Methanobacteria</taxon>
        <taxon>Methanobacteriales</taxon>
        <taxon>Methanobacteriaceae</taxon>
        <taxon>Methanobacterium</taxon>
    </lineage>
</organism>
<comment type="caution">
    <text evidence="7">The sequence shown here is derived from an EMBL/GenBank/DDBJ whole genome shotgun (WGS) entry which is preliminary data.</text>
</comment>
<keyword evidence="5" id="KW-0464">Manganese</keyword>
<keyword evidence="4" id="KW-0472">Membrane</keyword>
<evidence type="ECO:0000256" key="3">
    <source>
        <dbReference type="ARBA" id="ARBA00022723"/>
    </source>
</evidence>
<dbReference type="OrthoDB" id="67940at2157"/>
<gene>
    <name evidence="7" type="ORF">ASJ80_07235</name>
</gene>
<proteinExistence type="predicted"/>
<dbReference type="InterPro" id="IPR004843">
    <property type="entry name" value="Calcineurin-like_PHP"/>
</dbReference>
<protein>
    <submittedName>
        <fullName evidence="7">Metallophosphoesterase</fullName>
    </submittedName>
</protein>
<dbReference type="RefSeq" id="WP_069583960.1">
    <property type="nucleotide sequence ID" value="NZ_LMVM01000040.1"/>
</dbReference>
<dbReference type="GO" id="GO:0008758">
    <property type="term" value="F:UDP-2,3-diacylglucosamine hydrolase activity"/>
    <property type="evidence" value="ECO:0007669"/>
    <property type="project" value="TreeGrafter"/>
</dbReference>
<keyword evidence="8" id="KW-1185">Reference proteome</keyword>
<dbReference type="AlphaFoldDB" id="A0A2A2H0Y8"/>
<accession>A0A2A2H0Y8</accession>
<dbReference type="Proteomes" id="UP000217784">
    <property type="component" value="Unassembled WGS sequence"/>
</dbReference>
<keyword evidence="2" id="KW-0997">Cell inner membrane</keyword>
<dbReference type="GO" id="GO:0046872">
    <property type="term" value="F:metal ion binding"/>
    <property type="evidence" value="ECO:0007669"/>
    <property type="project" value="UniProtKB-KW"/>
</dbReference>
<evidence type="ECO:0000256" key="2">
    <source>
        <dbReference type="ARBA" id="ARBA00022519"/>
    </source>
</evidence>
<dbReference type="SUPFAM" id="SSF56300">
    <property type="entry name" value="Metallo-dependent phosphatases"/>
    <property type="match status" value="1"/>
</dbReference>